<dbReference type="EMBL" id="JANFQO010000009">
    <property type="protein sequence ID" value="MCQ4165328.1"/>
    <property type="molecule type" value="Genomic_DNA"/>
</dbReference>
<dbReference type="InterPro" id="IPR012094">
    <property type="entry name" value="tRNA_Ile_lys_synt"/>
</dbReference>
<dbReference type="PANTHER" id="PTHR43033:SF1">
    <property type="entry name" value="TRNA(ILE)-LYSIDINE SYNTHASE-RELATED"/>
    <property type="match status" value="1"/>
</dbReference>
<comment type="catalytic activity">
    <reaction evidence="7 8">
        <text>cytidine(34) in tRNA(Ile2) + L-lysine + ATP = lysidine(34) in tRNA(Ile2) + AMP + diphosphate + H(+)</text>
        <dbReference type="Rhea" id="RHEA:43744"/>
        <dbReference type="Rhea" id="RHEA-COMP:10625"/>
        <dbReference type="Rhea" id="RHEA-COMP:10670"/>
        <dbReference type="ChEBI" id="CHEBI:15378"/>
        <dbReference type="ChEBI" id="CHEBI:30616"/>
        <dbReference type="ChEBI" id="CHEBI:32551"/>
        <dbReference type="ChEBI" id="CHEBI:33019"/>
        <dbReference type="ChEBI" id="CHEBI:82748"/>
        <dbReference type="ChEBI" id="CHEBI:83665"/>
        <dbReference type="ChEBI" id="CHEBI:456215"/>
        <dbReference type="EC" id="6.3.4.19"/>
    </reaction>
</comment>
<evidence type="ECO:0000256" key="4">
    <source>
        <dbReference type="ARBA" id="ARBA00022694"/>
    </source>
</evidence>
<comment type="domain">
    <text evidence="8">The N-terminal region contains the highly conserved SGGXDS motif, predicted to be a P-loop motif involved in ATP binding.</text>
</comment>
<feature type="domain" description="Lysidine-tRNA(Ile) synthetase C-terminal" evidence="9">
    <location>
        <begin position="364"/>
        <end position="435"/>
    </location>
</feature>
<comment type="function">
    <text evidence="8">Ligates lysine onto the cytidine present at position 34 of the AUA codon-specific tRNA(Ile) that contains the anticodon CAU, in an ATP-dependent manner. Cytidine is converted to lysidine, thus changing the amino acid specificity of the tRNA from methionine to isoleucine.</text>
</comment>
<evidence type="ECO:0000256" key="1">
    <source>
        <dbReference type="ARBA" id="ARBA00004496"/>
    </source>
</evidence>
<evidence type="ECO:0000313" key="10">
    <source>
        <dbReference type="EMBL" id="MCQ4165328.1"/>
    </source>
</evidence>
<accession>A0ABT1QSR2</accession>
<evidence type="ECO:0000256" key="8">
    <source>
        <dbReference type="HAMAP-Rule" id="MF_01161"/>
    </source>
</evidence>
<dbReference type="SMART" id="SM00977">
    <property type="entry name" value="TilS_C"/>
    <property type="match status" value="1"/>
</dbReference>
<dbReference type="GO" id="GO:0032267">
    <property type="term" value="F:tRNA(Ile)-lysidine synthase activity"/>
    <property type="evidence" value="ECO:0007669"/>
    <property type="project" value="UniProtKB-EC"/>
</dbReference>
<dbReference type="InterPro" id="IPR014729">
    <property type="entry name" value="Rossmann-like_a/b/a_fold"/>
</dbReference>
<sequence>MHASPPHTGPLISHLQDALASLPPGPLWVGYSGGMDSLALLHALAVLPEARARGLAAIHVDHGLHPDSADWAQHCRLTAATLQLPLRIVRVAVARAGGEGLEAAARAARQAAFRQHLPAGGVLALAHHADDQSETVLLKLLRGAGPEGLRGMRPLRPFGAGRLWRPLLGLARAELAAYAQQQGLDWIDDPSNADPRHARNFLRHSVLPVLRARWPRLDTALGHSARWQAAAAEQLDADAELALAQIQGLDPATLRWQDWLGLSDALRPLVLRRWLRGLCLPTPEHVHIDQLQQQLDQAGGDRNPRVSWAGAELRRYRDLLYALAPLPPLAADWEQAWDGRGEAALPAGLGQIWLDPPPEQGLALRLRLRRGGEQLRRPGDAHTRELRDLLQQAGIPPWLRCRIPLLYAGGELLAVGDLWLSVEGSRRLGASRLRWRPCVTLQTEASARAIDRPQSLR</sequence>
<evidence type="ECO:0000256" key="6">
    <source>
        <dbReference type="ARBA" id="ARBA00022840"/>
    </source>
</evidence>
<feature type="binding site" evidence="8">
    <location>
        <begin position="32"/>
        <end position="37"/>
    </location>
    <ligand>
        <name>ATP</name>
        <dbReference type="ChEBI" id="CHEBI:30616"/>
    </ligand>
</feature>
<dbReference type="CDD" id="cd01992">
    <property type="entry name" value="TilS_N"/>
    <property type="match status" value="1"/>
</dbReference>
<gene>
    <name evidence="8 10" type="primary">tilS</name>
    <name evidence="10" type="ORF">NM961_11455</name>
</gene>
<dbReference type="SUPFAM" id="SSF52402">
    <property type="entry name" value="Adenine nucleotide alpha hydrolases-like"/>
    <property type="match status" value="1"/>
</dbReference>
<keyword evidence="6 8" id="KW-0067">ATP-binding</keyword>
<dbReference type="PANTHER" id="PTHR43033">
    <property type="entry name" value="TRNA(ILE)-LYSIDINE SYNTHASE-RELATED"/>
    <property type="match status" value="1"/>
</dbReference>
<dbReference type="Pfam" id="PF11734">
    <property type="entry name" value="TilS_C"/>
    <property type="match status" value="1"/>
</dbReference>
<evidence type="ECO:0000256" key="2">
    <source>
        <dbReference type="ARBA" id="ARBA00022490"/>
    </source>
</evidence>
<evidence type="ECO:0000259" key="9">
    <source>
        <dbReference type="SMART" id="SM00977"/>
    </source>
</evidence>
<keyword evidence="3 8" id="KW-0436">Ligase</keyword>
<comment type="subcellular location">
    <subcellularLocation>
        <location evidence="1 8">Cytoplasm</location>
    </subcellularLocation>
</comment>
<evidence type="ECO:0000256" key="7">
    <source>
        <dbReference type="ARBA" id="ARBA00048539"/>
    </source>
</evidence>
<dbReference type="InterPro" id="IPR015262">
    <property type="entry name" value="tRNA_Ile_lys_synt_subst-bd"/>
</dbReference>
<keyword evidence="5 8" id="KW-0547">Nucleotide-binding</keyword>
<dbReference type="Proteomes" id="UP001165498">
    <property type="component" value="Unassembled WGS sequence"/>
</dbReference>
<keyword evidence="2 8" id="KW-0963">Cytoplasm</keyword>
<comment type="similarity">
    <text evidence="8">Belongs to the tRNA(Ile)-lysidine synthase family.</text>
</comment>
<reference evidence="10" key="1">
    <citation type="submission" date="2022-07" db="EMBL/GenBank/DDBJ databases">
        <title>Tahibacter sp., a new gammaproteobacterium isolated from the silt sample collected at pig farm.</title>
        <authorList>
            <person name="Chen H."/>
        </authorList>
    </citation>
    <scope>NUCLEOTIDE SEQUENCE</scope>
    <source>
        <strain evidence="10">P2K</strain>
    </source>
</reference>
<dbReference type="SUPFAM" id="SSF82829">
    <property type="entry name" value="MesJ substrate recognition domain-like"/>
    <property type="match status" value="1"/>
</dbReference>
<evidence type="ECO:0000256" key="5">
    <source>
        <dbReference type="ARBA" id="ARBA00022741"/>
    </source>
</evidence>
<dbReference type="Gene3D" id="1.20.59.20">
    <property type="match status" value="1"/>
</dbReference>
<proteinExistence type="inferred from homology"/>
<dbReference type="InterPro" id="IPR012795">
    <property type="entry name" value="tRNA_Ile_lys_synt_N"/>
</dbReference>
<keyword evidence="4 8" id="KW-0819">tRNA processing</keyword>
<name>A0ABT1QSR2_9GAMM</name>
<dbReference type="NCBIfam" id="TIGR02433">
    <property type="entry name" value="lysidine_TilS_C"/>
    <property type="match status" value="1"/>
</dbReference>
<dbReference type="RefSeq" id="WP_255914481.1">
    <property type="nucleotide sequence ID" value="NZ_JANFQO010000009.1"/>
</dbReference>
<dbReference type="HAMAP" id="MF_01161">
    <property type="entry name" value="tRNA_Ile_lys_synt"/>
    <property type="match status" value="1"/>
</dbReference>
<dbReference type="InterPro" id="IPR011063">
    <property type="entry name" value="TilS/TtcA_N"/>
</dbReference>
<dbReference type="Gene3D" id="3.40.50.620">
    <property type="entry name" value="HUPs"/>
    <property type="match status" value="1"/>
</dbReference>
<dbReference type="Pfam" id="PF01171">
    <property type="entry name" value="ATP_bind_3"/>
    <property type="match status" value="1"/>
</dbReference>
<comment type="caution">
    <text evidence="10">The sequence shown here is derived from an EMBL/GenBank/DDBJ whole genome shotgun (WGS) entry which is preliminary data.</text>
</comment>
<dbReference type="InterPro" id="IPR012796">
    <property type="entry name" value="Lysidine-tRNA-synth_C"/>
</dbReference>
<protein>
    <recommendedName>
        <fullName evidence="8">tRNA(Ile)-lysidine synthase</fullName>
        <ecNumber evidence="8">6.3.4.19</ecNumber>
    </recommendedName>
    <alternativeName>
        <fullName evidence="8">tRNA(Ile)-2-lysyl-cytidine synthase</fullName>
    </alternativeName>
    <alternativeName>
        <fullName evidence="8">tRNA(Ile)-lysidine synthetase</fullName>
    </alternativeName>
</protein>
<evidence type="ECO:0000256" key="3">
    <source>
        <dbReference type="ARBA" id="ARBA00022598"/>
    </source>
</evidence>
<dbReference type="EC" id="6.3.4.19" evidence="8"/>
<dbReference type="SUPFAM" id="SSF56037">
    <property type="entry name" value="PheT/TilS domain"/>
    <property type="match status" value="1"/>
</dbReference>
<dbReference type="NCBIfam" id="TIGR02432">
    <property type="entry name" value="lysidine_TilS_N"/>
    <property type="match status" value="1"/>
</dbReference>
<organism evidence="10 11">
    <name type="scientific">Tahibacter harae</name>
    <dbReference type="NCBI Taxonomy" id="2963937"/>
    <lineage>
        <taxon>Bacteria</taxon>
        <taxon>Pseudomonadati</taxon>
        <taxon>Pseudomonadota</taxon>
        <taxon>Gammaproteobacteria</taxon>
        <taxon>Lysobacterales</taxon>
        <taxon>Rhodanobacteraceae</taxon>
        <taxon>Tahibacter</taxon>
    </lineage>
</organism>
<keyword evidence="11" id="KW-1185">Reference proteome</keyword>
<dbReference type="Pfam" id="PF09179">
    <property type="entry name" value="TilS"/>
    <property type="match status" value="1"/>
</dbReference>
<evidence type="ECO:0000313" key="11">
    <source>
        <dbReference type="Proteomes" id="UP001165498"/>
    </source>
</evidence>